<evidence type="ECO:0008006" key="7">
    <source>
        <dbReference type="Google" id="ProtNLM"/>
    </source>
</evidence>
<keyword evidence="1" id="KW-0326">Glycosidase</keyword>
<proteinExistence type="predicted"/>
<dbReference type="RefSeq" id="WP_188808775.1">
    <property type="nucleotide sequence ID" value="NZ_BAAAWV010000001.1"/>
</dbReference>
<dbReference type="InterPro" id="IPR023198">
    <property type="entry name" value="PGP-like_dom2"/>
</dbReference>
<dbReference type="InterPro" id="IPR011013">
    <property type="entry name" value="Gal_mutarotase_sf_dom"/>
</dbReference>
<organism evidence="5 6">
    <name type="scientific">Pseudarthrobacter polychromogenes</name>
    <dbReference type="NCBI Taxonomy" id="1676"/>
    <lineage>
        <taxon>Bacteria</taxon>
        <taxon>Bacillati</taxon>
        <taxon>Actinomycetota</taxon>
        <taxon>Actinomycetes</taxon>
        <taxon>Micrococcales</taxon>
        <taxon>Micrococcaceae</taxon>
        <taxon>Pseudarthrobacter</taxon>
    </lineage>
</organism>
<dbReference type="InterPro" id="IPR005194">
    <property type="entry name" value="Glyco_hydro_65_C"/>
</dbReference>
<keyword evidence="1" id="KW-0378">Hydrolase</keyword>
<dbReference type="Gene3D" id="2.60.420.10">
    <property type="entry name" value="Maltose phosphorylase, domain 3"/>
    <property type="match status" value="1"/>
</dbReference>
<keyword evidence="6" id="KW-1185">Reference proteome</keyword>
<gene>
    <name evidence="5" type="ORF">GCM10011577_03130</name>
</gene>
<feature type="domain" description="Glycoside hydrolase family 65 C-terminal" evidence="3">
    <location>
        <begin position="990"/>
        <end position="1052"/>
    </location>
</feature>
<evidence type="ECO:0000259" key="4">
    <source>
        <dbReference type="Pfam" id="PF03636"/>
    </source>
</evidence>
<dbReference type="Gene3D" id="2.70.98.40">
    <property type="entry name" value="Glycoside hydrolase, family 65, N-terminal domain"/>
    <property type="match status" value="1"/>
</dbReference>
<sequence length="1073" mass="115374">MTASSPTAAAARPPFDAVIFDLDGVVTNTALVHQAAWREAFEQILQDPRVPDTADRSPLSKADYRTYIDGLPREEGVLKFLASRGVKVEKGSDGDGPGTWTAFGLGALKNRLFQERLRRDGVQSYPGTVQLLHRLSDAGVPTGVVTSSRNASSVLDAAGIPDVFGVILDGTAAANLGLRGKPAPDVFLAAAFRLGVSPSHSVVIEDSVAGVLAAHRGGFGLVVGIDRSGTRRELEAAGAGTVLNDVRELDLGLVLGDPWQLVYEGFDAGHEGHREALTTLGNGYLAVRGASPEGGGSIRYAGMYLAGVFNRLAAEVAGEVLVEEHMVNAPDCLPLDLRLADGQWWSEGGLAVVRERRALDLQRAVLERRLLLEAGDKRRMEIVQTRFVSMAEPHLLGLETKITPLGWSGAVEVRSGVTTGVTNSNVPEPASSPGVHLVDRTTDGGGISQPAPDDVSVVEAETTQSLIRVAVAFRTRVSGGAGVGGTGSGGTGAGKPGSIGPFHFMAFQVALADGAAARISKTVAVVTSRDRAIASPASAAVAVLARAGGDIDAVMTAHQDAWRHELHPFLVDIEAPVQVRLVLNLHIFHLLQTLTRHTAELDAGVTARGLHGEGYRGHVFWDELFVLPLLTTRTPDVARSLIEYRWRRLPAARHAAAVQGLSGAQFPWQSGSDGTEETPKWLYNYRSGRWVKDHSHMQLHSGLAVAFNVWQYFQATSDKAWLLRKGAELVVEVARFFASRAGHSPDTGRYHIRGVVGPDEYHTGYPGHTDPGLDDNAYTNAMAAWVCLRAAEIMGIFHGNELAGLMERLGITGEEAAGWEQVGRAMFIPFHTDGVISQFAGYEGLEELDWERYRETYDSIERLDLILEAEGDETNRYKLAKQADVLMLPYLLGHEGVIALLQELGYAFTGDQLNRTIEYYLARTAHGSTLSRVAHASVLAALDADRAWDSFREALDADLDDTQHGTTRTGIHLGAMAGSIDVIQRSFAGLRLSGDTLVFAPNLPTGLRSVAFRVRYREHFLNVELKDGRMRIASADGDAEPISVRVNGRKAALAAGQVRTFRLPMPGEGSAAS</sequence>
<dbReference type="Pfam" id="PF03636">
    <property type="entry name" value="Glyco_hydro_65N"/>
    <property type="match status" value="1"/>
</dbReference>
<dbReference type="Pfam" id="PF03633">
    <property type="entry name" value="Glyco_hydro_65C"/>
    <property type="match status" value="1"/>
</dbReference>
<feature type="domain" description="Glycoside hydrolase family 65 central catalytic" evidence="2">
    <location>
        <begin position="585"/>
        <end position="980"/>
    </location>
</feature>
<name>A0ABQ1X9S1_9MICC</name>
<dbReference type="PANTHER" id="PTHR11051">
    <property type="entry name" value="GLYCOSYL HYDROLASE-RELATED"/>
    <property type="match status" value="1"/>
</dbReference>
<evidence type="ECO:0000259" key="2">
    <source>
        <dbReference type="Pfam" id="PF03632"/>
    </source>
</evidence>
<evidence type="ECO:0000259" key="3">
    <source>
        <dbReference type="Pfam" id="PF03633"/>
    </source>
</evidence>
<dbReference type="SUPFAM" id="SSF56784">
    <property type="entry name" value="HAD-like"/>
    <property type="match status" value="1"/>
</dbReference>
<feature type="domain" description="Glycoside hydrolase family 65 N-terminal" evidence="4">
    <location>
        <begin position="263"/>
        <end position="529"/>
    </location>
</feature>
<evidence type="ECO:0000313" key="6">
    <source>
        <dbReference type="Proteomes" id="UP000596938"/>
    </source>
</evidence>
<evidence type="ECO:0000256" key="1">
    <source>
        <dbReference type="ARBA" id="ARBA00023295"/>
    </source>
</evidence>
<evidence type="ECO:0000313" key="5">
    <source>
        <dbReference type="EMBL" id="GGG84831.1"/>
    </source>
</evidence>
<dbReference type="InterPro" id="IPR008928">
    <property type="entry name" value="6-hairpin_glycosidase_sf"/>
</dbReference>
<dbReference type="Gene3D" id="1.50.10.10">
    <property type="match status" value="1"/>
</dbReference>
<dbReference type="Gene3D" id="3.40.50.1000">
    <property type="entry name" value="HAD superfamily/HAD-like"/>
    <property type="match status" value="1"/>
</dbReference>
<dbReference type="InterPro" id="IPR012341">
    <property type="entry name" value="6hp_glycosidase-like_sf"/>
</dbReference>
<accession>A0ABQ1X9S1</accession>
<dbReference type="PANTHER" id="PTHR11051:SF8">
    <property type="entry name" value="PROTEIN-GLUCOSYLGALACTOSYLHYDROXYLYSINE GLUCOSIDASE"/>
    <property type="match status" value="1"/>
</dbReference>
<dbReference type="InterPro" id="IPR005196">
    <property type="entry name" value="Glyco_hydro_65_N"/>
</dbReference>
<dbReference type="Proteomes" id="UP000596938">
    <property type="component" value="Unassembled WGS sequence"/>
</dbReference>
<dbReference type="Pfam" id="PF00702">
    <property type="entry name" value="Hydrolase"/>
    <property type="match status" value="1"/>
</dbReference>
<comment type="caution">
    <text evidence="5">The sequence shown here is derived from an EMBL/GenBank/DDBJ whole genome shotgun (WGS) entry which is preliminary data.</text>
</comment>
<dbReference type="Gene3D" id="1.10.150.240">
    <property type="entry name" value="Putative phosphatase, domain 2"/>
    <property type="match status" value="1"/>
</dbReference>
<protein>
    <recommendedName>
        <fullName evidence="7">HAD superfamily hydrolase (TIGR01509 family)/beta-phosphoglucomutase family hydrolase</fullName>
    </recommendedName>
</protein>
<dbReference type="NCBIfam" id="TIGR01509">
    <property type="entry name" value="HAD-SF-IA-v3"/>
    <property type="match status" value="1"/>
</dbReference>
<dbReference type="InterPro" id="IPR023214">
    <property type="entry name" value="HAD_sf"/>
</dbReference>
<dbReference type="Pfam" id="PF03632">
    <property type="entry name" value="Glyco_hydro_65m"/>
    <property type="match status" value="1"/>
</dbReference>
<dbReference type="InterPro" id="IPR036412">
    <property type="entry name" value="HAD-like_sf"/>
</dbReference>
<dbReference type="InterPro" id="IPR006439">
    <property type="entry name" value="HAD-SF_hydro_IA"/>
</dbReference>
<dbReference type="InterPro" id="IPR005195">
    <property type="entry name" value="Glyco_hydro_65_M"/>
</dbReference>
<dbReference type="EMBL" id="BMKU01000001">
    <property type="protein sequence ID" value="GGG84831.1"/>
    <property type="molecule type" value="Genomic_DNA"/>
</dbReference>
<reference evidence="6" key="1">
    <citation type="journal article" date="2019" name="Int. J. Syst. Evol. Microbiol.">
        <title>The Global Catalogue of Microorganisms (GCM) 10K type strain sequencing project: providing services to taxonomists for standard genome sequencing and annotation.</title>
        <authorList>
            <consortium name="The Broad Institute Genomics Platform"/>
            <consortium name="The Broad Institute Genome Sequencing Center for Infectious Disease"/>
            <person name="Wu L."/>
            <person name="Ma J."/>
        </authorList>
    </citation>
    <scope>NUCLEOTIDE SEQUENCE [LARGE SCALE GENOMIC DNA]</scope>
    <source>
        <strain evidence="6">CGMCC 1.1927</strain>
    </source>
</reference>
<dbReference type="SUPFAM" id="SSF74650">
    <property type="entry name" value="Galactose mutarotase-like"/>
    <property type="match status" value="1"/>
</dbReference>
<dbReference type="SFLD" id="SFLDS00003">
    <property type="entry name" value="Haloacid_Dehalogenase"/>
    <property type="match status" value="1"/>
</dbReference>
<dbReference type="SFLD" id="SFLDG01129">
    <property type="entry name" value="C1.5:_HAD__Beta-PGM__Phosphata"/>
    <property type="match status" value="1"/>
</dbReference>
<dbReference type="InterPro" id="IPR037018">
    <property type="entry name" value="GH65_N"/>
</dbReference>
<dbReference type="SUPFAM" id="SSF48208">
    <property type="entry name" value="Six-hairpin glycosidases"/>
    <property type="match status" value="1"/>
</dbReference>